<accession>A0A1B2J8N4</accession>
<sequence>MPGLADLRLVTDYDASIEDLNRKLMSMLPLTVQKRGVITRVDGSPLLKLRSVRELKGDFVDLQLRIPLCGGRGGFGSKLNTKARKSKGKSNDKLKVVTQHEMKTQKELPLSSLRDKRRQLKARKDKLQRLVDIDVRKLLDNEEHFNFPTLESIIEEVENSVVSVREAVITCNIKTNRSKAKNPDESTTRNYPSEHDPFGDFFDR</sequence>
<feature type="region of interest" description="Disordered" evidence="1">
    <location>
        <begin position="178"/>
        <end position="204"/>
    </location>
</feature>
<dbReference type="AlphaFoldDB" id="A0A1B2J8N4"/>
<proteinExistence type="predicted"/>
<dbReference type="OrthoDB" id="547031at2759"/>
<organism evidence="2 3">
    <name type="scientific">Komagataella pastoris</name>
    <name type="common">Yeast</name>
    <name type="synonym">Pichia pastoris</name>
    <dbReference type="NCBI Taxonomy" id="4922"/>
    <lineage>
        <taxon>Eukaryota</taxon>
        <taxon>Fungi</taxon>
        <taxon>Dikarya</taxon>
        <taxon>Ascomycota</taxon>
        <taxon>Saccharomycotina</taxon>
        <taxon>Pichiomycetes</taxon>
        <taxon>Pichiales</taxon>
        <taxon>Pichiaceae</taxon>
        <taxon>Komagataella</taxon>
    </lineage>
</organism>
<evidence type="ECO:0000313" key="3">
    <source>
        <dbReference type="Proteomes" id="UP000094565"/>
    </source>
</evidence>
<dbReference type="Proteomes" id="UP000094565">
    <property type="component" value="Chromosome 1"/>
</dbReference>
<protein>
    <submittedName>
        <fullName evidence="2">BA75_00599T0</fullName>
    </submittedName>
</protein>
<keyword evidence="3" id="KW-1185">Reference proteome</keyword>
<dbReference type="EMBL" id="CP014584">
    <property type="protein sequence ID" value="ANZ74265.1"/>
    <property type="molecule type" value="Genomic_DNA"/>
</dbReference>
<name>A0A1B2J8N4_PICPA</name>
<evidence type="ECO:0000256" key="1">
    <source>
        <dbReference type="SAM" id="MobiDB-lite"/>
    </source>
</evidence>
<feature type="compositionally biased region" description="Basic and acidic residues" evidence="1">
    <location>
        <begin position="181"/>
        <end position="204"/>
    </location>
</feature>
<gene>
    <name evidence="2" type="ORF">ATY40_BA7500599</name>
</gene>
<reference evidence="2 3" key="1">
    <citation type="submission" date="2016-02" db="EMBL/GenBank/DDBJ databases">
        <title>Comparative genomic and transcriptomic foundation for Pichia pastoris.</title>
        <authorList>
            <person name="Love K.R."/>
            <person name="Shah K.A."/>
            <person name="Whittaker C.A."/>
            <person name="Wu J."/>
            <person name="Bartlett M.C."/>
            <person name="Ma D."/>
            <person name="Leeson R.L."/>
            <person name="Priest M."/>
            <person name="Young S.K."/>
            <person name="Love J.C."/>
        </authorList>
    </citation>
    <scope>NUCLEOTIDE SEQUENCE [LARGE SCALE GENOMIC DNA]</scope>
    <source>
        <strain evidence="2 3">ATCC 28485</strain>
    </source>
</reference>
<evidence type="ECO:0000313" key="2">
    <source>
        <dbReference type="EMBL" id="ANZ74265.1"/>
    </source>
</evidence>